<organism evidence="1 2">
    <name type="scientific">Geofilum rubicundum JCM 15548</name>
    <dbReference type="NCBI Taxonomy" id="1236989"/>
    <lineage>
        <taxon>Bacteria</taxon>
        <taxon>Pseudomonadati</taxon>
        <taxon>Bacteroidota</taxon>
        <taxon>Bacteroidia</taxon>
        <taxon>Marinilabiliales</taxon>
        <taxon>Marinilabiliaceae</taxon>
        <taxon>Geofilum</taxon>
    </lineage>
</organism>
<evidence type="ECO:0000313" key="2">
    <source>
        <dbReference type="Proteomes" id="UP000032900"/>
    </source>
</evidence>
<protein>
    <submittedName>
        <fullName evidence="1">Uncharacterized protein</fullName>
    </submittedName>
</protein>
<accession>A0A0E9LRM0</accession>
<dbReference type="AlphaFoldDB" id="A0A0E9LRM0"/>
<name>A0A0E9LRM0_9BACT</name>
<dbReference type="RefSeq" id="WP_062129007.1">
    <property type="nucleotide sequence ID" value="NZ_BAZW01000127.1"/>
</dbReference>
<sequence>MHFSKLSFDEYISRVAALIGNSLGDSNILTATSRFGYSEDRLREGEQHYKDVLAYSQMQEDAIQEKLRAHDERKKLYALVRKSYMKMLQIARIAFDKDAIISKALQLDGPRMTNLDAWMNQVALFGNRLLGEERWLKMLTQYGIGRKDIQGMMKELDQLRSVALLCEQSKKESKKQTAAKKQKLKVLQEWVSDYLKIAKIALDEKPELYQQLKM</sequence>
<keyword evidence="2" id="KW-1185">Reference proteome</keyword>
<gene>
    <name evidence="1" type="ORF">JCM15548_14744</name>
</gene>
<evidence type="ECO:0000313" key="1">
    <source>
        <dbReference type="EMBL" id="GAO27879.1"/>
    </source>
</evidence>
<dbReference type="OrthoDB" id="1120922at2"/>
<dbReference type="Proteomes" id="UP000032900">
    <property type="component" value="Unassembled WGS sequence"/>
</dbReference>
<comment type="caution">
    <text evidence="1">The sequence shown here is derived from an EMBL/GenBank/DDBJ whole genome shotgun (WGS) entry which is preliminary data.</text>
</comment>
<dbReference type="EMBL" id="BAZW01000127">
    <property type="protein sequence ID" value="GAO27879.1"/>
    <property type="molecule type" value="Genomic_DNA"/>
</dbReference>
<proteinExistence type="predicted"/>
<reference evidence="1 2" key="1">
    <citation type="journal article" date="2015" name="Microbes Environ.">
        <title>Distribution and evolution of nitrogen fixation genes in the phylum bacteroidetes.</title>
        <authorList>
            <person name="Inoue J."/>
            <person name="Oshima K."/>
            <person name="Suda W."/>
            <person name="Sakamoto M."/>
            <person name="Iino T."/>
            <person name="Noda S."/>
            <person name="Hongoh Y."/>
            <person name="Hattori M."/>
            <person name="Ohkuma M."/>
        </authorList>
    </citation>
    <scope>NUCLEOTIDE SEQUENCE [LARGE SCALE GENOMIC DNA]</scope>
    <source>
        <strain evidence="1">JCM 15548</strain>
    </source>
</reference>